<dbReference type="InterPro" id="IPR004821">
    <property type="entry name" value="Cyt_trans-like"/>
</dbReference>
<evidence type="ECO:0000256" key="4">
    <source>
        <dbReference type="ARBA" id="ARBA00022695"/>
    </source>
</evidence>
<keyword evidence="4" id="KW-0548">Nucleotidyltransferase</keyword>
<proteinExistence type="predicted"/>
<dbReference type="InterPro" id="IPR014729">
    <property type="entry name" value="Rossmann-like_a/b/a_fold"/>
</dbReference>
<dbReference type="EMBL" id="BARS01027322">
    <property type="protein sequence ID" value="GAG10637.1"/>
    <property type="molecule type" value="Genomic_DNA"/>
</dbReference>
<gene>
    <name evidence="9" type="ORF">S01H1_42928</name>
</gene>
<organism evidence="9">
    <name type="scientific">marine sediment metagenome</name>
    <dbReference type="NCBI Taxonomy" id="412755"/>
    <lineage>
        <taxon>unclassified sequences</taxon>
        <taxon>metagenomes</taxon>
        <taxon>ecological metagenomes</taxon>
    </lineage>
</organism>
<dbReference type="GO" id="GO:0005524">
    <property type="term" value="F:ATP binding"/>
    <property type="evidence" value="ECO:0007669"/>
    <property type="project" value="UniProtKB-KW"/>
</dbReference>
<evidence type="ECO:0000259" key="8">
    <source>
        <dbReference type="Pfam" id="PF01467"/>
    </source>
</evidence>
<evidence type="ECO:0000256" key="1">
    <source>
        <dbReference type="ARBA" id="ARBA00004790"/>
    </source>
</evidence>
<dbReference type="PANTHER" id="PTHR39321">
    <property type="entry name" value="NICOTINATE-NUCLEOTIDE ADENYLYLTRANSFERASE-RELATED"/>
    <property type="match status" value="1"/>
</dbReference>
<dbReference type="SUPFAM" id="SSF52374">
    <property type="entry name" value="Nucleotidylyl transferase"/>
    <property type="match status" value="1"/>
</dbReference>
<dbReference type="PANTHER" id="PTHR39321:SF3">
    <property type="entry name" value="PHOSPHOPANTETHEINE ADENYLYLTRANSFERASE"/>
    <property type="match status" value="1"/>
</dbReference>
<evidence type="ECO:0000256" key="5">
    <source>
        <dbReference type="ARBA" id="ARBA00022741"/>
    </source>
</evidence>
<dbReference type="InterPro" id="IPR005248">
    <property type="entry name" value="NadD/NMNAT"/>
</dbReference>
<protein>
    <recommendedName>
        <fullName evidence="8">Cytidyltransferase-like domain-containing protein</fullName>
    </recommendedName>
</protein>
<dbReference type="GO" id="GO:0009435">
    <property type="term" value="P:NAD+ biosynthetic process"/>
    <property type="evidence" value="ECO:0007669"/>
    <property type="project" value="UniProtKB-UniPathway"/>
</dbReference>
<keyword evidence="5" id="KW-0547">Nucleotide-binding</keyword>
<evidence type="ECO:0000256" key="6">
    <source>
        <dbReference type="ARBA" id="ARBA00022840"/>
    </source>
</evidence>
<dbReference type="Gene3D" id="3.40.50.620">
    <property type="entry name" value="HUPs"/>
    <property type="match status" value="1"/>
</dbReference>
<keyword evidence="7" id="KW-0520">NAD</keyword>
<evidence type="ECO:0000256" key="2">
    <source>
        <dbReference type="ARBA" id="ARBA00022642"/>
    </source>
</evidence>
<evidence type="ECO:0000313" key="9">
    <source>
        <dbReference type="EMBL" id="GAG10637.1"/>
    </source>
</evidence>
<feature type="non-terminal residue" evidence="9">
    <location>
        <position position="1"/>
    </location>
</feature>
<evidence type="ECO:0000256" key="3">
    <source>
        <dbReference type="ARBA" id="ARBA00022679"/>
    </source>
</evidence>
<comment type="pathway">
    <text evidence="1">Cofactor biosynthesis; NAD(+) biosynthesis.</text>
</comment>
<dbReference type="UniPathway" id="UPA00253"/>
<sequence>IASNPYFTVSRVDIDRFGPCYTVDTIELLRDEWGPDVELYFIMGSDSLADILTWHKPERLIRLCRLAVMERPGYGVDMEELERLLPGITSRVHFVNSPQLDISSTDIQRRVREGLPIKYQVPEAVEDYIYKHELYTEREV</sequence>
<feature type="domain" description="Cytidyltransferase-like" evidence="8">
    <location>
        <begin position="6"/>
        <end position="110"/>
    </location>
</feature>
<evidence type="ECO:0000256" key="7">
    <source>
        <dbReference type="ARBA" id="ARBA00023027"/>
    </source>
</evidence>
<dbReference type="AlphaFoldDB" id="X0VHG0"/>
<name>X0VHG0_9ZZZZ</name>
<dbReference type="Pfam" id="PF01467">
    <property type="entry name" value="CTP_transf_like"/>
    <property type="match status" value="1"/>
</dbReference>
<dbReference type="CDD" id="cd02165">
    <property type="entry name" value="NMNAT"/>
    <property type="match status" value="1"/>
</dbReference>
<accession>X0VHG0</accession>
<comment type="caution">
    <text evidence="9">The sequence shown here is derived from an EMBL/GenBank/DDBJ whole genome shotgun (WGS) entry which is preliminary data.</text>
</comment>
<keyword evidence="3" id="KW-0808">Transferase</keyword>
<keyword evidence="2" id="KW-0662">Pyridine nucleotide biosynthesis</keyword>
<reference evidence="9" key="1">
    <citation type="journal article" date="2014" name="Front. Microbiol.">
        <title>High frequency of phylogenetically diverse reductive dehalogenase-homologous genes in deep subseafloor sedimentary metagenomes.</title>
        <authorList>
            <person name="Kawai M."/>
            <person name="Futagami T."/>
            <person name="Toyoda A."/>
            <person name="Takaki Y."/>
            <person name="Nishi S."/>
            <person name="Hori S."/>
            <person name="Arai W."/>
            <person name="Tsubouchi T."/>
            <person name="Morono Y."/>
            <person name="Uchiyama I."/>
            <person name="Ito T."/>
            <person name="Fujiyama A."/>
            <person name="Inagaki F."/>
            <person name="Takami H."/>
        </authorList>
    </citation>
    <scope>NUCLEOTIDE SEQUENCE</scope>
    <source>
        <strain evidence="9">Expedition CK06-06</strain>
    </source>
</reference>
<keyword evidence="6" id="KW-0067">ATP-binding</keyword>
<dbReference type="GO" id="GO:0070566">
    <property type="term" value="F:adenylyltransferase activity"/>
    <property type="evidence" value="ECO:0007669"/>
    <property type="project" value="UniProtKB-ARBA"/>
</dbReference>